<reference evidence="2" key="1">
    <citation type="journal article" date="2013" name="New Phytol.">
        <title>Comparative genomic and transcriptomic analyses reveal the hemibiotrophic stage shift of Colletotrichum fungi.</title>
        <authorList>
            <person name="Gan P."/>
            <person name="Ikeda K."/>
            <person name="Irieda H."/>
            <person name="Narusaka M."/>
            <person name="O'Connell R.J."/>
            <person name="Narusaka Y."/>
            <person name="Takano Y."/>
            <person name="Kubo Y."/>
            <person name="Shirasu K."/>
        </authorList>
    </citation>
    <scope>NUCLEOTIDE SEQUENCE [LARGE SCALE GENOMIC DNA]</scope>
    <source>
        <strain evidence="2">104-T / ATCC 96160 / CBS 514.97 / LARS 414 / MAFF 240422</strain>
    </source>
</reference>
<protein>
    <submittedName>
        <fullName evidence="1">Uncharacterized protein</fullName>
    </submittedName>
</protein>
<evidence type="ECO:0000313" key="1">
    <source>
        <dbReference type="EMBL" id="TDZ26735.1"/>
    </source>
</evidence>
<comment type="caution">
    <text evidence="1">The sequence shown here is derived from an EMBL/GenBank/DDBJ whole genome shotgun (WGS) entry which is preliminary data.</text>
</comment>
<keyword evidence="2" id="KW-1185">Reference proteome</keyword>
<sequence length="93" mass="10424">MTTAYITPVCRQTPSLFGIHGLKPACHARDVCALWIIRSQSFSVAVTGLGRTPRKRVYASQQWWVYGRTQQTCISTTHFGDHIFKGCAKAVRP</sequence>
<dbReference type="Proteomes" id="UP000014480">
    <property type="component" value="Unassembled WGS sequence"/>
</dbReference>
<proteinExistence type="predicted"/>
<reference evidence="2" key="2">
    <citation type="journal article" date="2019" name="Mol. Plant Microbe Interact.">
        <title>Genome sequence resources for four phytopathogenic fungi from the Colletotrichum orbiculare species complex.</title>
        <authorList>
            <person name="Gan P."/>
            <person name="Tsushima A."/>
            <person name="Narusaka M."/>
            <person name="Narusaka Y."/>
            <person name="Takano Y."/>
            <person name="Kubo Y."/>
            <person name="Shirasu K."/>
        </authorList>
    </citation>
    <scope>GENOME REANNOTATION</scope>
    <source>
        <strain evidence="2">104-T / ATCC 96160 / CBS 514.97 / LARS 414 / MAFF 240422</strain>
    </source>
</reference>
<accession>A0A484GAT5</accession>
<dbReference type="AlphaFoldDB" id="A0A484GAT5"/>
<dbReference type="EMBL" id="AMCV02000001">
    <property type="protein sequence ID" value="TDZ26735.1"/>
    <property type="molecule type" value="Genomic_DNA"/>
</dbReference>
<name>A0A484GAT5_COLOR</name>
<organism evidence="1 2">
    <name type="scientific">Colletotrichum orbiculare (strain 104-T / ATCC 96160 / CBS 514.97 / LARS 414 / MAFF 240422)</name>
    <name type="common">Cucumber anthracnose fungus</name>
    <name type="synonym">Colletotrichum lagenarium</name>
    <dbReference type="NCBI Taxonomy" id="1213857"/>
    <lineage>
        <taxon>Eukaryota</taxon>
        <taxon>Fungi</taxon>
        <taxon>Dikarya</taxon>
        <taxon>Ascomycota</taxon>
        <taxon>Pezizomycotina</taxon>
        <taxon>Sordariomycetes</taxon>
        <taxon>Hypocreomycetidae</taxon>
        <taxon>Glomerellales</taxon>
        <taxon>Glomerellaceae</taxon>
        <taxon>Colletotrichum</taxon>
        <taxon>Colletotrichum orbiculare species complex</taxon>
    </lineage>
</organism>
<evidence type="ECO:0000313" key="2">
    <source>
        <dbReference type="Proteomes" id="UP000014480"/>
    </source>
</evidence>
<gene>
    <name evidence="1" type="ORF">Cob_v001046</name>
</gene>